<dbReference type="RefSeq" id="WP_222578939.1">
    <property type="nucleotide sequence ID" value="NZ_JAHVHU010000005.1"/>
</dbReference>
<keyword evidence="1" id="KW-1133">Transmembrane helix</keyword>
<dbReference type="Proteomes" id="UP000753961">
    <property type="component" value="Unassembled WGS sequence"/>
</dbReference>
<name>A0A953L695_9BACT</name>
<accession>A0A953L695</accession>
<dbReference type="EMBL" id="JAHVHU010000005">
    <property type="protein sequence ID" value="MBY5957417.1"/>
    <property type="molecule type" value="Genomic_DNA"/>
</dbReference>
<reference evidence="2" key="1">
    <citation type="submission" date="2021-06" db="EMBL/GenBank/DDBJ databases">
        <title>44 bacteria genomes isolated from Dapeng, Shenzhen.</title>
        <authorList>
            <person name="Zheng W."/>
            <person name="Yu S."/>
            <person name="Huang Y."/>
        </authorList>
    </citation>
    <scope>NUCLEOTIDE SEQUENCE</scope>
    <source>
        <strain evidence="2">DP5N28-2</strain>
    </source>
</reference>
<keyword evidence="3" id="KW-1185">Reference proteome</keyword>
<keyword evidence="1" id="KW-0812">Transmembrane</keyword>
<comment type="caution">
    <text evidence="2">The sequence shown here is derived from an EMBL/GenBank/DDBJ whole genome shotgun (WGS) entry which is preliminary data.</text>
</comment>
<dbReference type="InterPro" id="IPR008023">
    <property type="entry name" value="DUF748"/>
</dbReference>
<organism evidence="2 3">
    <name type="scientific">Membranihabitans marinus</name>
    <dbReference type="NCBI Taxonomy" id="1227546"/>
    <lineage>
        <taxon>Bacteria</taxon>
        <taxon>Pseudomonadati</taxon>
        <taxon>Bacteroidota</taxon>
        <taxon>Saprospiria</taxon>
        <taxon>Saprospirales</taxon>
        <taxon>Saprospiraceae</taxon>
        <taxon>Membranihabitans</taxon>
    </lineage>
</organism>
<dbReference type="Pfam" id="PF05359">
    <property type="entry name" value="DUF748"/>
    <property type="match status" value="1"/>
</dbReference>
<dbReference type="AlphaFoldDB" id="A0A953L695"/>
<evidence type="ECO:0000313" key="3">
    <source>
        <dbReference type="Proteomes" id="UP000753961"/>
    </source>
</evidence>
<sequence length="370" mass="41639">MKIRPRKRIWWIIALILFLIVAIRIALEPVALHYVNKALDNLEGYRGHVDDIDIALYRGAYRIDSLTIEKIDGEFPEPFVEIPLTDISIEWNALFRGAIVAEVFMENPALNFTKSPAGEQQSGEDENWLETLDALVPIKINRFEIIHGSVHYKDLQASPEVAIEVSGLNGTATNLSTVDKKKKKLPSHIEASANTSGNGSLTVEMDLNMLKAIPDFDLDIAIEQIDLPFLNDFTEAYALFTFKEGILDVFSEVAMDDGKYEGYVKPILKEIQVIDLSNESASFWRKAWEVVVGTTMKIFQNQKKDQFATEVPFSGTTTESDVGILATIGNVLKNAFIQAFDAQIDDKVDIHTVDEEKEEKGFFDFLKKDD</sequence>
<protein>
    <submittedName>
        <fullName evidence="2">DUF748 domain-containing protein</fullName>
    </submittedName>
</protein>
<keyword evidence="1" id="KW-0472">Membrane</keyword>
<feature type="transmembrane region" description="Helical" evidence="1">
    <location>
        <begin position="9"/>
        <end position="27"/>
    </location>
</feature>
<gene>
    <name evidence="2" type="ORF">KUV50_04665</name>
</gene>
<proteinExistence type="predicted"/>
<evidence type="ECO:0000256" key="1">
    <source>
        <dbReference type="SAM" id="Phobius"/>
    </source>
</evidence>
<evidence type="ECO:0000313" key="2">
    <source>
        <dbReference type="EMBL" id="MBY5957417.1"/>
    </source>
</evidence>